<dbReference type="AlphaFoldDB" id="A0A840S011"/>
<dbReference type="Proteomes" id="UP000571084">
    <property type="component" value="Unassembled WGS sequence"/>
</dbReference>
<evidence type="ECO:0000313" key="1">
    <source>
        <dbReference type="EMBL" id="MBB5202436.1"/>
    </source>
</evidence>
<dbReference type="RefSeq" id="WP_168057341.1">
    <property type="nucleotide sequence ID" value="NZ_JAAOZT010000018.1"/>
</dbReference>
<dbReference type="EMBL" id="JACHHQ010000015">
    <property type="protein sequence ID" value="MBB5202436.1"/>
    <property type="molecule type" value="Genomic_DNA"/>
</dbReference>
<protein>
    <submittedName>
        <fullName evidence="1">Uncharacterized protein</fullName>
    </submittedName>
</protein>
<accession>A0A840S011</accession>
<evidence type="ECO:0000313" key="2">
    <source>
        <dbReference type="Proteomes" id="UP000571084"/>
    </source>
</evidence>
<organism evidence="1 2">
    <name type="scientific">Glaciimonas immobilis</name>
    <dbReference type="NCBI Taxonomy" id="728004"/>
    <lineage>
        <taxon>Bacteria</taxon>
        <taxon>Pseudomonadati</taxon>
        <taxon>Pseudomonadota</taxon>
        <taxon>Betaproteobacteria</taxon>
        <taxon>Burkholderiales</taxon>
        <taxon>Oxalobacteraceae</taxon>
        <taxon>Glaciimonas</taxon>
    </lineage>
</organism>
<comment type="caution">
    <text evidence="1">The sequence shown here is derived from an EMBL/GenBank/DDBJ whole genome shotgun (WGS) entry which is preliminary data.</text>
</comment>
<reference evidence="1 2" key="1">
    <citation type="submission" date="2020-08" db="EMBL/GenBank/DDBJ databases">
        <title>Genomic Encyclopedia of Type Strains, Phase IV (KMG-IV): sequencing the most valuable type-strain genomes for metagenomic binning, comparative biology and taxonomic classification.</title>
        <authorList>
            <person name="Goeker M."/>
        </authorList>
    </citation>
    <scope>NUCLEOTIDE SEQUENCE [LARGE SCALE GENOMIC DNA]</scope>
    <source>
        <strain evidence="1 2">DSM 23240</strain>
    </source>
</reference>
<keyword evidence="2" id="KW-1185">Reference proteome</keyword>
<sequence>MLIKPGNFLPAVFNQTPLENRKALQIDQEMAVTIMLPPNAVRVQVAV</sequence>
<gene>
    <name evidence="1" type="ORF">HNR39_004300</name>
</gene>
<proteinExistence type="predicted"/>
<name>A0A840S011_9BURK</name>